<feature type="transmembrane region" description="Helical" evidence="2">
    <location>
        <begin position="12"/>
        <end position="34"/>
    </location>
</feature>
<evidence type="ECO:0000313" key="4">
    <source>
        <dbReference type="Proteomes" id="UP001550044"/>
    </source>
</evidence>
<accession>A0ABV2UFQ2</accession>
<keyword evidence="4" id="KW-1185">Reference proteome</keyword>
<protein>
    <submittedName>
        <fullName evidence="3">DUF6332 family protein</fullName>
    </submittedName>
</protein>
<proteinExistence type="predicted"/>
<dbReference type="RefSeq" id="WP_356498529.1">
    <property type="nucleotide sequence ID" value="NZ_JBEXEF010000006.1"/>
</dbReference>
<dbReference type="EMBL" id="JBEXIP010000019">
    <property type="protein sequence ID" value="MET8435598.1"/>
    <property type="molecule type" value="Genomic_DNA"/>
</dbReference>
<keyword evidence="2" id="KW-0812">Transmembrane</keyword>
<name>A0ABV2UFQ2_9ACTN</name>
<keyword evidence="2" id="KW-0472">Membrane</keyword>
<gene>
    <name evidence="3" type="ORF">ABZV61_22990</name>
</gene>
<evidence type="ECO:0000256" key="2">
    <source>
        <dbReference type="SAM" id="Phobius"/>
    </source>
</evidence>
<sequence length="104" mass="11161">MGRRSQEDRDAMTVEIGFALVSAAFLAAVAFVAVTMTTVFIDLPRTAENVLVRIGAVVAAVVFVARLVDVLWGFPRRGRRGPAATHRPQTPSQPSQPGRTSPDS</sequence>
<dbReference type="Pfam" id="PF19857">
    <property type="entry name" value="DUF6332"/>
    <property type="match status" value="1"/>
</dbReference>
<feature type="transmembrane region" description="Helical" evidence="2">
    <location>
        <begin position="54"/>
        <end position="74"/>
    </location>
</feature>
<organism evidence="3 4">
    <name type="scientific">Streptomyces sp. 900116325</name>
    <dbReference type="NCBI Taxonomy" id="3154295"/>
    <lineage>
        <taxon>Bacteria</taxon>
        <taxon>Bacillati</taxon>
        <taxon>Actinomycetota</taxon>
        <taxon>Actinomycetes</taxon>
        <taxon>Kitasatosporales</taxon>
        <taxon>Streptomycetaceae</taxon>
        <taxon>Streptomyces</taxon>
    </lineage>
</organism>
<feature type="region of interest" description="Disordered" evidence="1">
    <location>
        <begin position="76"/>
        <end position="104"/>
    </location>
</feature>
<comment type="caution">
    <text evidence="3">The sequence shown here is derived from an EMBL/GenBank/DDBJ whole genome shotgun (WGS) entry which is preliminary data.</text>
</comment>
<keyword evidence="2" id="KW-1133">Transmembrane helix</keyword>
<feature type="compositionally biased region" description="Polar residues" evidence="1">
    <location>
        <begin position="87"/>
        <end position="104"/>
    </location>
</feature>
<dbReference type="Proteomes" id="UP001550044">
    <property type="component" value="Unassembled WGS sequence"/>
</dbReference>
<evidence type="ECO:0000256" key="1">
    <source>
        <dbReference type="SAM" id="MobiDB-lite"/>
    </source>
</evidence>
<evidence type="ECO:0000313" key="3">
    <source>
        <dbReference type="EMBL" id="MET8435598.1"/>
    </source>
</evidence>
<reference evidence="3 4" key="1">
    <citation type="submission" date="2024-06" db="EMBL/GenBank/DDBJ databases">
        <title>The Natural Products Discovery Center: Release of the First 8490 Sequenced Strains for Exploring Actinobacteria Biosynthetic Diversity.</title>
        <authorList>
            <person name="Kalkreuter E."/>
            <person name="Kautsar S.A."/>
            <person name="Yang D."/>
            <person name="Bader C.D."/>
            <person name="Teijaro C.N."/>
            <person name="Fluegel L."/>
            <person name="Davis C.M."/>
            <person name="Simpson J.R."/>
            <person name="Lauterbach L."/>
            <person name="Steele A.D."/>
            <person name="Gui C."/>
            <person name="Meng S."/>
            <person name="Li G."/>
            <person name="Viehrig K."/>
            <person name="Ye F."/>
            <person name="Su P."/>
            <person name="Kiefer A.F."/>
            <person name="Nichols A."/>
            <person name="Cepeda A.J."/>
            <person name="Yan W."/>
            <person name="Fan B."/>
            <person name="Jiang Y."/>
            <person name="Adhikari A."/>
            <person name="Zheng C.-J."/>
            <person name="Schuster L."/>
            <person name="Cowan T.M."/>
            <person name="Smanski M.J."/>
            <person name="Chevrette M.G."/>
            <person name="De Carvalho L.P.S."/>
            <person name="Shen B."/>
        </authorList>
    </citation>
    <scope>NUCLEOTIDE SEQUENCE [LARGE SCALE GENOMIC DNA]</scope>
    <source>
        <strain evidence="3 4">NPDC005137</strain>
    </source>
</reference>
<dbReference type="InterPro" id="IPR046295">
    <property type="entry name" value="DUF6332"/>
</dbReference>